<dbReference type="AlphaFoldDB" id="A0A0A9WWN6"/>
<dbReference type="GO" id="GO:0043025">
    <property type="term" value="C:neuronal cell body"/>
    <property type="evidence" value="ECO:0007669"/>
    <property type="project" value="TreeGrafter"/>
</dbReference>
<feature type="transmembrane region" description="Helical" evidence="1">
    <location>
        <begin position="134"/>
        <end position="156"/>
    </location>
</feature>
<gene>
    <name evidence="2" type="primary">Nrsn1</name>
    <name evidence="2" type="ORF">CM83_104172</name>
</gene>
<dbReference type="EMBL" id="GBHO01034334">
    <property type="protein sequence ID" value="JAG09270.1"/>
    <property type="molecule type" value="Transcribed_RNA"/>
</dbReference>
<dbReference type="Pfam" id="PF14927">
    <property type="entry name" value="Neurensin"/>
    <property type="match status" value="1"/>
</dbReference>
<name>A0A0A9WWN6_LYGHE</name>
<dbReference type="GO" id="GO:0007399">
    <property type="term" value="P:nervous system development"/>
    <property type="evidence" value="ECO:0007669"/>
    <property type="project" value="TreeGrafter"/>
</dbReference>
<dbReference type="PANTHER" id="PTHR14796:SF3">
    <property type="entry name" value="NEURENSIN 1-LIKE-RELATED"/>
    <property type="match status" value="1"/>
</dbReference>
<evidence type="ECO:0000256" key="1">
    <source>
        <dbReference type="SAM" id="Phobius"/>
    </source>
</evidence>
<keyword evidence="1" id="KW-0472">Membrane</keyword>
<keyword evidence="1" id="KW-1133">Transmembrane helix</keyword>
<dbReference type="InterPro" id="IPR024883">
    <property type="entry name" value="Neurensin"/>
</dbReference>
<organism evidence="2">
    <name type="scientific">Lygus hesperus</name>
    <name type="common">Western plant bug</name>
    <dbReference type="NCBI Taxonomy" id="30085"/>
    <lineage>
        <taxon>Eukaryota</taxon>
        <taxon>Metazoa</taxon>
        <taxon>Ecdysozoa</taxon>
        <taxon>Arthropoda</taxon>
        <taxon>Hexapoda</taxon>
        <taxon>Insecta</taxon>
        <taxon>Pterygota</taxon>
        <taxon>Neoptera</taxon>
        <taxon>Paraneoptera</taxon>
        <taxon>Hemiptera</taxon>
        <taxon>Heteroptera</taxon>
        <taxon>Panheteroptera</taxon>
        <taxon>Cimicomorpha</taxon>
        <taxon>Miridae</taxon>
        <taxon>Mirini</taxon>
        <taxon>Lygus</taxon>
    </lineage>
</organism>
<keyword evidence="1" id="KW-0812">Transmembrane</keyword>
<reference evidence="2" key="2">
    <citation type="submission" date="2014-07" db="EMBL/GenBank/DDBJ databases">
        <authorList>
            <person name="Hull J."/>
        </authorList>
    </citation>
    <scope>NUCLEOTIDE SEQUENCE</scope>
</reference>
<protein>
    <submittedName>
        <fullName evidence="2">Neurensin-1</fullName>
    </submittedName>
</protein>
<feature type="transmembrane region" description="Helical" evidence="1">
    <location>
        <begin position="80"/>
        <end position="102"/>
    </location>
</feature>
<accession>A0A0A9WWN6</accession>
<dbReference type="GO" id="GO:0030133">
    <property type="term" value="C:transport vesicle"/>
    <property type="evidence" value="ECO:0007669"/>
    <property type="project" value="InterPro"/>
</dbReference>
<dbReference type="PANTHER" id="PTHR14796">
    <property type="entry name" value="NEURENSIN 1-RELATED"/>
    <property type="match status" value="1"/>
</dbReference>
<proteinExistence type="predicted"/>
<sequence length="200" mass="21957">MESSPRRAKAPKSPYKKVVIAEVEGGKGSCPLHFGLRTYFSQIPPLGKDKEKIETVDYLEESDFHYMTNPSRKGCSWDKACMWCGVPLLIAGVVAVLIGQLVPPREPVVARRGHFAYLDRKALTFNSRLELCRLVGLGALCTAALMILLSFLLTAYSTQAQEYTPIVTAHHPGGGLHHGIPLSGVLTQVRPTSVHVPPRR</sequence>
<dbReference type="GO" id="GO:0043005">
    <property type="term" value="C:neuron projection"/>
    <property type="evidence" value="ECO:0007669"/>
    <property type="project" value="TreeGrafter"/>
</dbReference>
<reference evidence="2" key="1">
    <citation type="journal article" date="2014" name="PLoS ONE">
        <title>Transcriptome-Based Identification of ABC Transporters in the Western Tarnished Plant Bug Lygus hesperus.</title>
        <authorList>
            <person name="Hull J.J."/>
            <person name="Chaney K."/>
            <person name="Geib S.M."/>
            <person name="Fabrick J.A."/>
            <person name="Brent C.S."/>
            <person name="Walsh D."/>
            <person name="Lavine L.C."/>
        </authorList>
    </citation>
    <scope>NUCLEOTIDE SEQUENCE</scope>
</reference>
<evidence type="ECO:0000313" key="2">
    <source>
        <dbReference type="EMBL" id="JAG09270.1"/>
    </source>
</evidence>